<keyword evidence="8" id="KW-0325">Glycoprotein</keyword>
<gene>
    <name evidence="12" type="ORF">RIMI_LOCUS11162245</name>
</gene>
<dbReference type="InterPro" id="IPR039465">
    <property type="entry name" value="IL-17_rcpt-like"/>
</dbReference>
<keyword evidence="7" id="KW-0675">Receptor</keyword>
<evidence type="ECO:0000256" key="6">
    <source>
        <dbReference type="ARBA" id="ARBA00023136"/>
    </source>
</evidence>
<dbReference type="PROSITE" id="PS51534">
    <property type="entry name" value="SEFIR"/>
    <property type="match status" value="1"/>
</dbReference>
<keyword evidence="2" id="KW-1003">Cell membrane</keyword>
<reference evidence="12" key="1">
    <citation type="submission" date="2023-07" db="EMBL/GenBank/DDBJ databases">
        <authorList>
            <person name="Stuckert A."/>
        </authorList>
    </citation>
    <scope>NUCLEOTIDE SEQUENCE</scope>
</reference>
<dbReference type="Gene3D" id="2.60.40.2150">
    <property type="entry name" value="Interleukin-17 receptor A/B, fibronectin-III-like domain 2"/>
    <property type="match status" value="1"/>
</dbReference>
<evidence type="ECO:0000256" key="1">
    <source>
        <dbReference type="ARBA" id="ARBA00004251"/>
    </source>
</evidence>
<dbReference type="Gene3D" id="2.60.40.2160">
    <property type="entry name" value="Interleukin-17 receptor A/B, fibronectin-III-like domain 1"/>
    <property type="match status" value="1"/>
</dbReference>
<evidence type="ECO:0000256" key="4">
    <source>
        <dbReference type="ARBA" id="ARBA00022729"/>
    </source>
</evidence>
<dbReference type="Pfam" id="PF16556">
    <property type="entry name" value="IL17R_fnIII_D1"/>
    <property type="match status" value="1"/>
</dbReference>
<comment type="subcellular location">
    <subcellularLocation>
        <location evidence="1">Cell membrane</location>
        <topology evidence="1">Single-pass type I membrane protein</topology>
    </subcellularLocation>
</comment>
<feature type="region of interest" description="Disordered" evidence="9">
    <location>
        <begin position="1383"/>
        <end position="1403"/>
    </location>
</feature>
<sequence>MNPHSHLVLRVKTVGFFLFQWNCHPAQVTPTFHTYRNIQAINTQELMKNLQSSLAPISSISCPDSALKHYNETLQSALDEAAPPIHKTTRHRRQQPWHTLQTRFLQRCSRCAERLWRKSNLPEDFIHYKFMLKTYNSALHLSKQTYFNTLITSLSNNPKRLFDTFQSLLNPRAQAPTTDLRADNLANYFKEKIDHIRQEIISQSLHTMHCPPFPTASSSLSDFEPVTEEEYHLYADDTQLYTSSPDLTPALLENTSDCLTAVSSIMSSLYLKLNLSKTELLVFSPSTNLPLPDIAISVCGSTITPKQHARCLGVILDSDLSFTPHIRSLARSSYLHLKNISRIRPFLTFDSAKTLTVSLIHSRLDYCNSLLIGLPLTKLSPLQSVLNAAARIIFLTNRYTDASTLCQSLHWLPIHSRIQYKTTTLIHKALHGSAPPYISSLVSVYHPTRALRSADDLRWDRALGTAMYRENHAVHRTPATCRHSRDRNARHGGVQQIPGCRDNPLAPRDHREGGSAVLLGGVGAAAVCEWSGPDRERRSWRRLSASSSSLGLLCVARGLRVIHSPAFNCSQPGIECTVRDSDCLDLSWLRPEDWTPTAPSSMAATAGIGLNETGHRVPVLMVNWTLGIDFSIRILQGAEISVLDFLSGRSRCVQFQFNNRFDSQRDRQQQAWKFFYDKFEVFPGNEYLVSVQHLPKERHGSLNRREQRFRAPGCSEDGMMETWTCCKEGYCWSPKISLEFSGDQLIVTFTPRNDALRYGVQVDIRDMEIMRSADVVLQQGATSERVQVIITNPVPYEPCWYNVSVWPQMDNCRSDCVRQWYAPTCLPSETPAPLTPVPPIPVHVWLIVAAVMVMAFVGTIIFFWRFRDCIYGSGKTSAPPPSVPPPPLLEKQKVWLVYSADHELYVNVVVRLADFLRLAWGLDVILDRYQSQMIGIKGAMAWLGYQKAEIEKSNGTILILCSRGVQAKWRAMQTGQEERVSLPEDAAYMFGDLFTPALANILPDFQMANPYDRYLVAYFTDLSDFGDIPSPLEICPRYALIENLEHLLFRIQRMESHQPNVQYNVDVAGHPSYRYLVKAVEQCRTWQETHVDWLGREYISAQADEQPVVDEEAEHELTRRVCPRILQPETSVSLVSPHLTMPEPLRSVNPSLVVGYSAGYVVPQINEEPSPVTFVKPSLNMEALEASYRQQPFLVDADESVPLHERRLDQMVLSIPTDQDGVMEDLGEAQRRFLCQTFFDQCADPEEVFHAEDPRLSPAVDLERSLLDSLRQVDLPMLSDQGDQSEDFGEAQKRFLLQSDFVDQAGAMFNPLVDDTYSDMCESVQGDLLKAQHKFLLQTILGDQHIASDLVPGTEWPATVNEQRPVTVYERQPLLPGTERPVTVYERPPLLPGTERPVTVHERQPLLRDTNKPLPTGSENFPLTYPSSPTDFGEMCVLGGQRMSPQMDYVYEQCGGHDLNAGQTDNKHRHFEDLGYGTMNPNNGQTL</sequence>
<keyword evidence="5 10" id="KW-1133">Transmembrane helix</keyword>
<accession>A0ABN9LQN2</accession>
<dbReference type="InterPro" id="IPR043046">
    <property type="entry name" value="IL17RA/B_FnIII-like_2_sf"/>
</dbReference>
<evidence type="ECO:0000256" key="3">
    <source>
        <dbReference type="ARBA" id="ARBA00022692"/>
    </source>
</evidence>
<dbReference type="PANTHER" id="PTHR15583">
    <property type="entry name" value="INTERLEUKIN-17 RECEPTOR"/>
    <property type="match status" value="1"/>
</dbReference>
<dbReference type="InterPro" id="IPR038683">
    <property type="entry name" value="IL17RA/B_FnIII-like_1_sf"/>
</dbReference>
<evidence type="ECO:0000256" key="2">
    <source>
        <dbReference type="ARBA" id="ARBA00022475"/>
    </source>
</evidence>
<evidence type="ECO:0000313" key="12">
    <source>
        <dbReference type="EMBL" id="CAJ0946096.1"/>
    </source>
</evidence>
<dbReference type="Proteomes" id="UP001176940">
    <property type="component" value="Unassembled WGS sequence"/>
</dbReference>
<evidence type="ECO:0000313" key="13">
    <source>
        <dbReference type="Proteomes" id="UP001176940"/>
    </source>
</evidence>
<dbReference type="InterPro" id="IPR032356">
    <property type="entry name" value="IL17R_A/B_N"/>
</dbReference>
<dbReference type="Gene3D" id="3.40.50.11530">
    <property type="match status" value="1"/>
</dbReference>
<name>A0ABN9LQN2_9NEOB</name>
<organism evidence="12 13">
    <name type="scientific">Ranitomeya imitator</name>
    <name type="common">mimic poison frog</name>
    <dbReference type="NCBI Taxonomy" id="111125"/>
    <lineage>
        <taxon>Eukaryota</taxon>
        <taxon>Metazoa</taxon>
        <taxon>Chordata</taxon>
        <taxon>Craniata</taxon>
        <taxon>Vertebrata</taxon>
        <taxon>Euteleostomi</taxon>
        <taxon>Amphibia</taxon>
        <taxon>Batrachia</taxon>
        <taxon>Anura</taxon>
        <taxon>Neobatrachia</taxon>
        <taxon>Hyloidea</taxon>
        <taxon>Dendrobatidae</taxon>
        <taxon>Dendrobatinae</taxon>
        <taxon>Ranitomeya</taxon>
    </lineage>
</organism>
<keyword evidence="3 10" id="KW-0812">Transmembrane</keyword>
<feature type="region of interest" description="Disordered" evidence="9">
    <location>
        <begin position="1462"/>
        <end position="1487"/>
    </location>
</feature>
<feature type="domain" description="SEFIR" evidence="11">
    <location>
        <begin position="891"/>
        <end position="1049"/>
    </location>
</feature>
<keyword evidence="13" id="KW-1185">Reference proteome</keyword>
<keyword evidence="4" id="KW-0732">Signal</keyword>
<keyword evidence="6 10" id="KW-0472">Membrane</keyword>
<evidence type="ECO:0000256" key="10">
    <source>
        <dbReference type="SAM" id="Phobius"/>
    </source>
</evidence>
<feature type="transmembrane region" description="Helical" evidence="10">
    <location>
        <begin position="842"/>
        <end position="864"/>
    </location>
</feature>
<dbReference type="InterPro" id="IPR013568">
    <property type="entry name" value="SEFIR_dom"/>
</dbReference>
<dbReference type="Pfam" id="PF08357">
    <property type="entry name" value="SEFIR"/>
    <property type="match status" value="1"/>
</dbReference>
<evidence type="ECO:0000256" key="9">
    <source>
        <dbReference type="SAM" id="MobiDB-lite"/>
    </source>
</evidence>
<feature type="region of interest" description="Disordered" evidence="9">
    <location>
        <begin position="479"/>
        <end position="502"/>
    </location>
</feature>
<dbReference type="PANTHER" id="PTHR15583:SF13">
    <property type="entry name" value="INTERLEUKIN-17 RECEPTOR A"/>
    <property type="match status" value="1"/>
</dbReference>
<evidence type="ECO:0000256" key="8">
    <source>
        <dbReference type="ARBA" id="ARBA00023180"/>
    </source>
</evidence>
<proteinExistence type="predicted"/>
<dbReference type="EMBL" id="CAUEEQ010024934">
    <property type="protein sequence ID" value="CAJ0946096.1"/>
    <property type="molecule type" value="Genomic_DNA"/>
</dbReference>
<protein>
    <recommendedName>
        <fullName evidence="11">SEFIR domain-containing protein</fullName>
    </recommendedName>
</protein>
<evidence type="ECO:0000259" key="11">
    <source>
        <dbReference type="PROSITE" id="PS51534"/>
    </source>
</evidence>
<evidence type="ECO:0000256" key="7">
    <source>
        <dbReference type="ARBA" id="ARBA00023170"/>
    </source>
</evidence>
<evidence type="ECO:0000256" key="5">
    <source>
        <dbReference type="ARBA" id="ARBA00022989"/>
    </source>
</evidence>
<comment type="caution">
    <text evidence="12">The sequence shown here is derived from an EMBL/GenBank/DDBJ whole genome shotgun (WGS) entry which is preliminary data.</text>
</comment>